<feature type="region of interest" description="Disordered" evidence="1">
    <location>
        <begin position="24"/>
        <end position="46"/>
    </location>
</feature>
<evidence type="ECO:0000313" key="2">
    <source>
        <dbReference type="EMBL" id="CAB5048384.1"/>
    </source>
</evidence>
<sequence>MIKSATEKVATVSQALGAALYAGAAAEGESTPNEDGVEDAEVVEEA</sequence>
<organism evidence="2">
    <name type="scientific">freshwater metagenome</name>
    <dbReference type="NCBI Taxonomy" id="449393"/>
    <lineage>
        <taxon>unclassified sequences</taxon>
        <taxon>metagenomes</taxon>
        <taxon>ecological metagenomes</taxon>
    </lineage>
</organism>
<dbReference type="EMBL" id="CAFBQI010000041">
    <property type="protein sequence ID" value="CAB5048384.1"/>
    <property type="molecule type" value="Genomic_DNA"/>
</dbReference>
<proteinExistence type="predicted"/>
<name>A0A6J7T3R9_9ZZZZ</name>
<evidence type="ECO:0000256" key="1">
    <source>
        <dbReference type="SAM" id="MobiDB-lite"/>
    </source>
</evidence>
<reference evidence="2" key="1">
    <citation type="submission" date="2020-05" db="EMBL/GenBank/DDBJ databases">
        <authorList>
            <person name="Chiriac C."/>
            <person name="Salcher M."/>
            <person name="Ghai R."/>
            <person name="Kavagutti S V."/>
        </authorList>
    </citation>
    <scope>NUCLEOTIDE SEQUENCE</scope>
</reference>
<feature type="compositionally biased region" description="Acidic residues" evidence="1">
    <location>
        <begin position="35"/>
        <end position="46"/>
    </location>
</feature>
<gene>
    <name evidence="2" type="ORF">UFOPK4303_00638</name>
</gene>
<protein>
    <submittedName>
        <fullName evidence="2">Unannotated protein</fullName>
    </submittedName>
</protein>
<accession>A0A6J7T3R9</accession>
<dbReference type="AlphaFoldDB" id="A0A6J7T3R9"/>